<dbReference type="PANTHER" id="PTHR30482:SF17">
    <property type="entry name" value="ABC TRANSPORTER ATP-BINDING PROTEIN"/>
    <property type="match status" value="1"/>
</dbReference>
<feature type="transmembrane region" description="Helical" evidence="6">
    <location>
        <begin position="176"/>
        <end position="196"/>
    </location>
</feature>
<evidence type="ECO:0000313" key="7">
    <source>
        <dbReference type="EMBL" id="RIX99568.1"/>
    </source>
</evidence>
<dbReference type="OrthoDB" id="9804361at2"/>
<sequence length="331" mass="33989">MPDRSPASARALLASLAVIALPLALALWASLAGETFYLTLAARIAILGLAATGLNLALGLGGLVSLGHAAFFGIGGYMAGIVASHAMEGVPLLPGVPALAEMGYVWLLSLSAAGLFALFVGAISLRTSGVAFIMITLAFAQMVYYLAVAWPGYGGEDGLPIAVRNGFLGLRTMRPMPFFLIAFGALVAGLAAFALVKASRFGAALQAARQSGVRLASLGVEPRRVQLVAFVLSGMMTALAGALYAELNRFVSPSMMSWHMSGELIVLVVLGGVGRLAGPLAGAALYVLLEHALGGLTERWQFFLGLALLAVVLVGRGGLMSLLAPRGASHG</sequence>
<keyword evidence="8" id="KW-1185">Reference proteome</keyword>
<evidence type="ECO:0000256" key="2">
    <source>
        <dbReference type="ARBA" id="ARBA00022475"/>
    </source>
</evidence>
<evidence type="ECO:0000256" key="6">
    <source>
        <dbReference type="SAM" id="Phobius"/>
    </source>
</evidence>
<keyword evidence="5 6" id="KW-0472">Membrane</keyword>
<gene>
    <name evidence="7" type="ORF">D3218_13935</name>
</gene>
<feature type="transmembrane region" description="Helical" evidence="6">
    <location>
        <begin position="265"/>
        <end position="289"/>
    </location>
</feature>
<protein>
    <submittedName>
        <fullName evidence="7">Branched-chain amino acid ABC transporter permease</fullName>
    </submittedName>
</protein>
<dbReference type="InterPro" id="IPR001851">
    <property type="entry name" value="ABC_transp_permease"/>
</dbReference>
<proteinExistence type="predicted"/>
<dbReference type="GO" id="GO:0015658">
    <property type="term" value="F:branched-chain amino acid transmembrane transporter activity"/>
    <property type="evidence" value="ECO:0007669"/>
    <property type="project" value="InterPro"/>
</dbReference>
<reference evidence="8" key="1">
    <citation type="submission" date="2018-09" db="EMBL/GenBank/DDBJ databases">
        <authorList>
            <person name="Tuo L."/>
        </authorList>
    </citation>
    <scope>NUCLEOTIDE SEQUENCE [LARGE SCALE GENOMIC DNA]</scope>
    <source>
        <strain evidence="8">M2BS4Y-1</strain>
    </source>
</reference>
<accession>A0A3A1WR11</accession>
<feature type="transmembrane region" description="Helical" evidence="6">
    <location>
        <begin position="36"/>
        <end position="56"/>
    </location>
</feature>
<feature type="transmembrane region" description="Helical" evidence="6">
    <location>
        <begin position="227"/>
        <end position="245"/>
    </location>
</feature>
<comment type="subcellular location">
    <subcellularLocation>
        <location evidence="1">Cell membrane</location>
        <topology evidence="1">Multi-pass membrane protein</topology>
    </subcellularLocation>
</comment>
<dbReference type="CDD" id="cd06581">
    <property type="entry name" value="TM_PBP1_LivM_like"/>
    <property type="match status" value="1"/>
</dbReference>
<keyword evidence="3 6" id="KW-0812">Transmembrane</keyword>
<dbReference type="Proteomes" id="UP000265750">
    <property type="component" value="Unassembled WGS sequence"/>
</dbReference>
<feature type="transmembrane region" description="Helical" evidence="6">
    <location>
        <begin position="63"/>
        <end position="83"/>
    </location>
</feature>
<dbReference type="GO" id="GO:0005886">
    <property type="term" value="C:plasma membrane"/>
    <property type="evidence" value="ECO:0007669"/>
    <property type="project" value="UniProtKB-SubCell"/>
</dbReference>
<dbReference type="AlphaFoldDB" id="A0A3A1WR11"/>
<comment type="caution">
    <text evidence="7">The sequence shown here is derived from an EMBL/GenBank/DDBJ whole genome shotgun (WGS) entry which is preliminary data.</text>
</comment>
<feature type="transmembrane region" description="Helical" evidence="6">
    <location>
        <begin position="301"/>
        <end position="324"/>
    </location>
</feature>
<keyword evidence="4 6" id="KW-1133">Transmembrane helix</keyword>
<evidence type="ECO:0000313" key="8">
    <source>
        <dbReference type="Proteomes" id="UP000265750"/>
    </source>
</evidence>
<dbReference type="EMBL" id="QYRN01000007">
    <property type="protein sequence ID" value="RIX99568.1"/>
    <property type="molecule type" value="Genomic_DNA"/>
</dbReference>
<dbReference type="RefSeq" id="WP_119540701.1">
    <property type="nucleotide sequence ID" value="NZ_QYRN01000007.1"/>
</dbReference>
<feature type="transmembrane region" description="Helical" evidence="6">
    <location>
        <begin position="103"/>
        <end position="123"/>
    </location>
</feature>
<feature type="transmembrane region" description="Helical" evidence="6">
    <location>
        <begin position="130"/>
        <end position="150"/>
    </location>
</feature>
<evidence type="ECO:0000256" key="1">
    <source>
        <dbReference type="ARBA" id="ARBA00004651"/>
    </source>
</evidence>
<evidence type="ECO:0000256" key="4">
    <source>
        <dbReference type="ARBA" id="ARBA00022989"/>
    </source>
</evidence>
<organism evidence="7 8">
    <name type="scientific">Aureimonas flava</name>
    <dbReference type="NCBI Taxonomy" id="2320271"/>
    <lineage>
        <taxon>Bacteria</taxon>
        <taxon>Pseudomonadati</taxon>
        <taxon>Pseudomonadota</taxon>
        <taxon>Alphaproteobacteria</taxon>
        <taxon>Hyphomicrobiales</taxon>
        <taxon>Aurantimonadaceae</taxon>
        <taxon>Aureimonas</taxon>
    </lineage>
</organism>
<keyword evidence="2" id="KW-1003">Cell membrane</keyword>
<evidence type="ECO:0000256" key="5">
    <source>
        <dbReference type="ARBA" id="ARBA00023136"/>
    </source>
</evidence>
<evidence type="ECO:0000256" key="3">
    <source>
        <dbReference type="ARBA" id="ARBA00022692"/>
    </source>
</evidence>
<dbReference type="Pfam" id="PF02653">
    <property type="entry name" value="BPD_transp_2"/>
    <property type="match status" value="1"/>
</dbReference>
<dbReference type="InterPro" id="IPR043428">
    <property type="entry name" value="LivM-like"/>
</dbReference>
<name>A0A3A1WR11_9HYPH</name>
<dbReference type="PANTHER" id="PTHR30482">
    <property type="entry name" value="HIGH-AFFINITY BRANCHED-CHAIN AMINO ACID TRANSPORT SYSTEM PERMEASE"/>
    <property type="match status" value="1"/>
</dbReference>